<dbReference type="Proteomes" id="UP000009220">
    <property type="component" value="Chromosome"/>
</dbReference>
<sequence>MMDEDKLFTLALGLVPPWLVDHVTFTVEEKRLDLHINFPKGSRLACPECGQECPVHDTVEQKWRHMDFFQHETYLHARAPRVKCPEHGVRKVEVPWARPGSHFTLLFEGLLMTLIKHMPVKTVADLVGEHDTRLWRVVEHYVNEARAAMDMSAVRNVGLDETSNRRGHDYITLFVDLEAQRLLFATPGKDAKTVEAFATDLAAHGGDPKAIEEVSMDLSPAFQKGAAEHLPKAQITFDRFHLTALVNVAVDAVRRAEVHEQPDLKKTRWIWLKNTCNLKPKQQKQLDELKDRNLKTAFAYQLRLTFQQIFTLTDRHQGATLLKGWIELAKESALPPLVKVAYTMQNHWDGILHWFESHLSNGTLEGFNSLLQSAKSRARGYRTHKNFINMAYLVLGKLDLKLPT</sequence>
<evidence type="ECO:0000313" key="8">
    <source>
        <dbReference type="Proteomes" id="UP000009220"/>
    </source>
</evidence>
<dbReference type="InterPro" id="IPR002560">
    <property type="entry name" value="Transposase_DDE"/>
</dbReference>
<gene>
    <name evidence="4" type="ORF">Acife_1203</name>
    <name evidence="5" type="ORF">Acife_1563</name>
    <name evidence="6" type="ORF">Acife_1979</name>
    <name evidence="7" type="ORF">Acife_2667</name>
</gene>
<feature type="domain" description="Transposase IS204/IS1001/IS1096/IS1165 helix-turn-helix" evidence="2">
    <location>
        <begin position="92"/>
        <end position="142"/>
    </location>
</feature>
<reference evidence="7" key="2">
    <citation type="submission" date="2011-08" db="EMBL/GenBank/DDBJ databases">
        <authorList>
            <consortium name="US DOE Joint Genome Institute"/>
            <person name="Lucas S."/>
            <person name="Han J."/>
            <person name="Lapidus A."/>
            <person name="Cheng J.-F."/>
            <person name="Goodwin L."/>
            <person name="Pitluck S."/>
            <person name="Peters L."/>
            <person name="Mikhailova N."/>
            <person name="Teshima H."/>
            <person name="Detter J.C."/>
            <person name="Han C."/>
            <person name="Tapia R."/>
            <person name="Land M."/>
            <person name="Hauser L."/>
            <person name="Kyrpides N."/>
            <person name="Ivanova N."/>
            <person name="Pagani I."/>
            <person name="Liljeqvist M."/>
            <person name="Valdes J."/>
            <person name="Holmes D."/>
            <person name="Dopson M."/>
            <person name="Woyke T."/>
        </authorList>
    </citation>
    <scope>NUCLEOTIDE SEQUENCE</scope>
    <source>
        <strain evidence="7">SS3</strain>
    </source>
</reference>
<dbReference type="AlphaFoldDB" id="G0JR99"/>
<name>G0JR99_9PROT</name>
<dbReference type="KEGG" id="afi:Acife_2667"/>
<protein>
    <submittedName>
        <fullName evidence="7">Transposase IS204/IS1001/IS1096/IS1165 family protein</fullName>
    </submittedName>
</protein>
<dbReference type="Pfam" id="PF13542">
    <property type="entry name" value="HTH_Tnp_ISL3"/>
    <property type="match status" value="1"/>
</dbReference>
<dbReference type="PANTHER" id="PTHR33498">
    <property type="entry name" value="TRANSPOSASE FOR INSERTION SEQUENCE ELEMENT IS1557"/>
    <property type="match status" value="1"/>
</dbReference>
<organism evidence="7 8">
    <name type="scientific">Acidithiobacillus ferrivorans SS3</name>
    <dbReference type="NCBI Taxonomy" id="743299"/>
    <lineage>
        <taxon>Bacteria</taxon>
        <taxon>Pseudomonadati</taxon>
        <taxon>Pseudomonadota</taxon>
        <taxon>Acidithiobacillia</taxon>
        <taxon>Acidithiobacillales</taxon>
        <taxon>Acidithiobacillaceae</taxon>
        <taxon>Acidithiobacillus</taxon>
    </lineage>
</organism>
<evidence type="ECO:0000313" key="7">
    <source>
        <dbReference type="EMBL" id="AEM48745.1"/>
    </source>
</evidence>
<dbReference type="HOGENOM" id="CLU_041900_0_1_6"/>
<evidence type="ECO:0000313" key="5">
    <source>
        <dbReference type="EMBL" id="AEM47703.1"/>
    </source>
</evidence>
<evidence type="ECO:0000259" key="2">
    <source>
        <dbReference type="Pfam" id="PF13542"/>
    </source>
</evidence>
<evidence type="ECO:0000259" key="3">
    <source>
        <dbReference type="Pfam" id="PF14690"/>
    </source>
</evidence>
<dbReference type="EMBL" id="CP002985">
    <property type="protein sequence ID" value="AEM47703.1"/>
    <property type="molecule type" value="Genomic_DNA"/>
</dbReference>
<dbReference type="PANTHER" id="PTHR33498:SF1">
    <property type="entry name" value="TRANSPOSASE FOR INSERTION SEQUENCE ELEMENT IS1557"/>
    <property type="match status" value="1"/>
</dbReference>
<evidence type="ECO:0000313" key="4">
    <source>
        <dbReference type="EMBL" id="AEM47360.1"/>
    </source>
</evidence>
<accession>G0JR99</accession>
<dbReference type="RefSeq" id="WP_014028617.1">
    <property type="nucleotide sequence ID" value="NC_015942.1"/>
</dbReference>
<dbReference type="KEGG" id="afi:Acife_1203"/>
<dbReference type="KEGG" id="afi:Acife_1563"/>
<evidence type="ECO:0000259" key="1">
    <source>
        <dbReference type="Pfam" id="PF01610"/>
    </source>
</evidence>
<proteinExistence type="predicted"/>
<evidence type="ECO:0000313" key="6">
    <source>
        <dbReference type="EMBL" id="AEM48099.1"/>
    </source>
</evidence>
<feature type="domain" description="Transposase IS204/IS1001/IS1096/IS1165 DDE" evidence="1">
    <location>
        <begin position="157"/>
        <end position="390"/>
    </location>
</feature>
<dbReference type="InterPro" id="IPR032877">
    <property type="entry name" value="Transposase_HTH"/>
</dbReference>
<dbReference type="EMBL" id="CP002985">
    <property type="protein sequence ID" value="AEM48745.1"/>
    <property type="molecule type" value="Genomic_DNA"/>
</dbReference>
<dbReference type="EMBL" id="CP002985">
    <property type="protein sequence ID" value="AEM48099.1"/>
    <property type="molecule type" value="Genomic_DNA"/>
</dbReference>
<dbReference type="eggNOG" id="COG3464">
    <property type="taxonomic scope" value="Bacteria"/>
</dbReference>
<dbReference type="InterPro" id="IPR029261">
    <property type="entry name" value="Transposase_Znf"/>
</dbReference>
<reference evidence="7 8" key="1">
    <citation type="journal article" date="2011" name="J. Bacteriol.">
        <title>Draft genome of the psychrotolerant acidophile Acidithiobacillus ferrivorans SS3.</title>
        <authorList>
            <person name="Liljeqvist M."/>
            <person name="Valdes J."/>
            <person name="Holmes D.S."/>
            <person name="Dopson M."/>
        </authorList>
    </citation>
    <scope>NUCLEOTIDE SEQUENCE [LARGE SCALE GENOMIC DNA]</scope>
    <source>
        <strain evidence="7 8">SS3</strain>
    </source>
</reference>
<dbReference type="Pfam" id="PF14690">
    <property type="entry name" value="Zn_ribbon_ISL3"/>
    <property type="match status" value="1"/>
</dbReference>
<feature type="domain" description="Transposase IS204/IS1001/IS1096/IS1165 zinc-finger" evidence="3">
    <location>
        <begin position="45"/>
        <end position="87"/>
    </location>
</feature>
<dbReference type="EMBL" id="CP002985">
    <property type="protein sequence ID" value="AEM47360.1"/>
    <property type="molecule type" value="Genomic_DNA"/>
</dbReference>
<dbReference type="NCBIfam" id="NF033550">
    <property type="entry name" value="transpos_ISL3"/>
    <property type="match status" value="1"/>
</dbReference>
<dbReference type="KEGG" id="afi:Acife_1979"/>
<dbReference type="InterPro" id="IPR047951">
    <property type="entry name" value="Transpos_ISL3"/>
</dbReference>
<dbReference type="Pfam" id="PF01610">
    <property type="entry name" value="DDE_Tnp_ISL3"/>
    <property type="match status" value="1"/>
</dbReference>